<dbReference type="Pfam" id="PF00212">
    <property type="entry name" value="ANP"/>
    <property type="match status" value="1"/>
</dbReference>
<dbReference type="GO" id="GO:0006182">
    <property type="term" value="P:cGMP biosynthetic process"/>
    <property type="evidence" value="ECO:0007669"/>
    <property type="project" value="TreeGrafter"/>
</dbReference>
<dbReference type="PRINTS" id="PR00712">
    <property type="entry name" value="BNATPEPTIDE"/>
</dbReference>
<dbReference type="GO" id="GO:0097746">
    <property type="term" value="P:blood vessel diameter maintenance"/>
    <property type="evidence" value="ECO:0007669"/>
    <property type="project" value="UniProtKB-KW"/>
</dbReference>
<dbReference type="InterPro" id="IPR002408">
    <property type="entry name" value="Natriuretic_peptide_brain"/>
</dbReference>
<feature type="region of interest" description="Disordered" evidence="8">
    <location>
        <begin position="61"/>
        <end position="82"/>
    </location>
</feature>
<dbReference type="AlphaFoldDB" id="Q4AEE1"/>
<dbReference type="PANTHER" id="PTHR14066:SF10">
    <property type="entry name" value="NATRIURETIC PEPTIDES B"/>
    <property type="match status" value="1"/>
</dbReference>
<dbReference type="GO" id="GO:0005179">
    <property type="term" value="F:hormone activity"/>
    <property type="evidence" value="ECO:0007669"/>
    <property type="project" value="InterPro"/>
</dbReference>
<name>Q4AEE1_ANGJA</name>
<evidence type="ECO:0000256" key="1">
    <source>
        <dbReference type="ARBA" id="ARBA00004613"/>
    </source>
</evidence>
<dbReference type="PROSITE" id="PS00263">
    <property type="entry name" value="NATRIURETIC_PEPTIDE"/>
    <property type="match status" value="1"/>
</dbReference>
<dbReference type="GO" id="GO:0051427">
    <property type="term" value="F:hormone receptor binding"/>
    <property type="evidence" value="ECO:0007669"/>
    <property type="project" value="TreeGrafter"/>
</dbReference>
<reference evidence="10" key="1">
    <citation type="journal article" date="2005" name="Mol. Biol. Evol.">
        <title>Structural and functional evolution of three cardiac natriuretic peptides.</title>
        <authorList>
            <person name="Inoue K."/>
            <person name="Sakamoto T."/>
            <person name="Yuge S."/>
            <person name="Iwatani H."/>
            <person name="Yamagami S."/>
            <person name="Tsutsumi M."/>
            <person name="Hori H."/>
            <person name="Cerra M.C."/>
            <person name="Tota B."/>
            <person name="Suzuki N."/>
            <person name="Okamoto N."/>
            <person name="Takei Y."/>
        </authorList>
    </citation>
    <scope>NUCLEOTIDE SEQUENCE</scope>
    <source>
        <tissue evidence="10">Heart</tissue>
    </source>
</reference>
<accession>Q4AEE1</accession>
<evidence type="ECO:0000256" key="6">
    <source>
        <dbReference type="ARBA" id="ARBA00023157"/>
    </source>
</evidence>
<protein>
    <submittedName>
        <fullName evidence="10">B-type natriuretic peptide</fullName>
    </submittedName>
</protein>
<evidence type="ECO:0000256" key="9">
    <source>
        <dbReference type="SAM" id="Phobius"/>
    </source>
</evidence>
<comment type="similarity">
    <text evidence="2 7">Belongs to the natriuretic peptide family.</text>
</comment>
<dbReference type="GO" id="GO:0007218">
    <property type="term" value="P:neuropeptide signaling pathway"/>
    <property type="evidence" value="ECO:0007669"/>
    <property type="project" value="TreeGrafter"/>
</dbReference>
<keyword evidence="9" id="KW-1133">Transmembrane helix</keyword>
<organism evidence="10">
    <name type="scientific">Anguilla japonica</name>
    <name type="common">Japanese eel</name>
    <dbReference type="NCBI Taxonomy" id="7937"/>
    <lineage>
        <taxon>Eukaryota</taxon>
        <taxon>Metazoa</taxon>
        <taxon>Chordata</taxon>
        <taxon>Craniata</taxon>
        <taxon>Vertebrata</taxon>
        <taxon>Euteleostomi</taxon>
        <taxon>Actinopterygii</taxon>
        <taxon>Neopterygii</taxon>
        <taxon>Teleostei</taxon>
        <taxon>Anguilliformes</taxon>
        <taxon>Anguillidae</taxon>
        <taxon>Anguilla</taxon>
    </lineage>
</organism>
<dbReference type="GO" id="GO:0003085">
    <property type="term" value="P:negative regulation of systemic arterial blood pressure"/>
    <property type="evidence" value="ECO:0007669"/>
    <property type="project" value="TreeGrafter"/>
</dbReference>
<keyword evidence="3" id="KW-0964">Secreted</keyword>
<dbReference type="GO" id="GO:0005615">
    <property type="term" value="C:extracellular space"/>
    <property type="evidence" value="ECO:0007669"/>
    <property type="project" value="TreeGrafter"/>
</dbReference>
<dbReference type="SMART" id="SM00183">
    <property type="entry name" value="NAT_PEP"/>
    <property type="match status" value="1"/>
</dbReference>
<dbReference type="GO" id="GO:0019934">
    <property type="term" value="P:cGMP-mediated signaling"/>
    <property type="evidence" value="ECO:0007669"/>
    <property type="project" value="TreeGrafter"/>
</dbReference>
<keyword evidence="5 7" id="KW-0838">Vasoactive</keyword>
<evidence type="ECO:0000256" key="2">
    <source>
        <dbReference type="ARBA" id="ARBA00009041"/>
    </source>
</evidence>
<evidence type="ECO:0000256" key="4">
    <source>
        <dbReference type="ARBA" id="ARBA00022729"/>
    </source>
</evidence>
<dbReference type="InterPro" id="IPR000663">
    <property type="entry name" value="Natr_peptide"/>
</dbReference>
<comment type="subcellular location">
    <subcellularLocation>
        <location evidence="1 7">Secreted</location>
    </subcellularLocation>
</comment>
<evidence type="ECO:0000256" key="7">
    <source>
        <dbReference type="RuleBase" id="RU003686"/>
    </source>
</evidence>
<dbReference type="GO" id="GO:0005737">
    <property type="term" value="C:cytoplasm"/>
    <property type="evidence" value="ECO:0007669"/>
    <property type="project" value="TreeGrafter"/>
</dbReference>
<keyword evidence="9" id="KW-0472">Membrane</keyword>
<proteinExistence type="evidence at transcript level"/>
<keyword evidence="9" id="KW-0812">Transmembrane</keyword>
<dbReference type="InterPro" id="IPR050787">
    <property type="entry name" value="Natriuretic_peptide"/>
</dbReference>
<keyword evidence="4" id="KW-0732">Signal</keyword>
<sequence>MQPVNISIFCFMLFLNVQLFSAYPAYSDKWTNDDMDVLKVLLQRLEDSILEPREVTPYQAEMSERTHFENIPTKESSEQPQEKIDQAKEFLSAKDLKAVRGDSSSNRYSGCFGRKMDRIGSMSSLGCKTVSKRN</sequence>
<dbReference type="InterPro" id="IPR030480">
    <property type="entry name" value="Natr_peptide_CS"/>
</dbReference>
<feature type="transmembrane region" description="Helical" evidence="9">
    <location>
        <begin position="6"/>
        <end position="26"/>
    </location>
</feature>
<gene>
    <name evidence="10" type="primary">nppb</name>
</gene>
<evidence type="ECO:0000256" key="3">
    <source>
        <dbReference type="ARBA" id="ARBA00022525"/>
    </source>
</evidence>
<dbReference type="GO" id="GO:0007168">
    <property type="term" value="P:receptor guanylyl cyclase signaling pathway"/>
    <property type="evidence" value="ECO:0007669"/>
    <property type="project" value="TreeGrafter"/>
</dbReference>
<evidence type="ECO:0000313" key="10">
    <source>
        <dbReference type="EMBL" id="BAE19674.1"/>
    </source>
</evidence>
<keyword evidence="6" id="KW-1015">Disulfide bond</keyword>
<dbReference type="PANTHER" id="PTHR14066">
    <property type="entry name" value="ATRIAL NATRIURETIC FACTOR PRECURSOR"/>
    <property type="match status" value="1"/>
</dbReference>
<evidence type="ECO:0000256" key="8">
    <source>
        <dbReference type="SAM" id="MobiDB-lite"/>
    </source>
</evidence>
<evidence type="ECO:0000256" key="5">
    <source>
        <dbReference type="ARBA" id="ARBA00022858"/>
    </source>
</evidence>
<dbReference type="EMBL" id="AB179820">
    <property type="protein sequence ID" value="BAE19674.1"/>
    <property type="molecule type" value="mRNA"/>
</dbReference>